<evidence type="ECO:0008006" key="3">
    <source>
        <dbReference type="Google" id="ProtNLM"/>
    </source>
</evidence>
<dbReference type="Gene3D" id="3.30.530.20">
    <property type="match status" value="1"/>
</dbReference>
<dbReference type="SUPFAM" id="SSF55961">
    <property type="entry name" value="Bet v1-like"/>
    <property type="match status" value="1"/>
</dbReference>
<dbReference type="InterPro" id="IPR023393">
    <property type="entry name" value="START-like_dom_sf"/>
</dbReference>
<proteinExistence type="predicted"/>
<organism evidence="1 2">
    <name type="scientific">Rhizobium viscosum</name>
    <name type="common">Arthrobacter viscosus</name>
    <dbReference type="NCBI Taxonomy" id="1673"/>
    <lineage>
        <taxon>Bacteria</taxon>
        <taxon>Pseudomonadati</taxon>
        <taxon>Pseudomonadota</taxon>
        <taxon>Alphaproteobacteria</taxon>
        <taxon>Hyphomicrobiales</taxon>
        <taxon>Rhizobiaceae</taxon>
        <taxon>Rhizobium/Agrobacterium group</taxon>
        <taxon>Rhizobium</taxon>
    </lineage>
</organism>
<sequence length="67" mass="7264">MKLGETRISASLATVSFEAARSGTRMVFTEQVVSLDGYADNGARLQGTEIGLDNLELLLERKEGPIH</sequence>
<keyword evidence="2" id="KW-1185">Reference proteome</keyword>
<dbReference type="EMBL" id="JADBEC010000003">
    <property type="protein sequence ID" value="MBE1509370.1"/>
    <property type="molecule type" value="Genomic_DNA"/>
</dbReference>
<dbReference type="Proteomes" id="UP000620262">
    <property type="component" value="Unassembled WGS sequence"/>
</dbReference>
<reference evidence="1 2" key="1">
    <citation type="submission" date="2020-10" db="EMBL/GenBank/DDBJ databases">
        <title>Sequencing the genomes of 1000 actinobacteria strains.</title>
        <authorList>
            <person name="Klenk H.-P."/>
        </authorList>
    </citation>
    <scope>NUCLEOTIDE SEQUENCE [LARGE SCALE GENOMIC DNA]</scope>
    <source>
        <strain evidence="1 2">DSM 7307</strain>
    </source>
</reference>
<accession>A0ABR9J1P3</accession>
<evidence type="ECO:0000313" key="2">
    <source>
        <dbReference type="Proteomes" id="UP000620262"/>
    </source>
</evidence>
<protein>
    <recommendedName>
        <fullName evidence="3">YceI family protein</fullName>
    </recommendedName>
</protein>
<evidence type="ECO:0000313" key="1">
    <source>
        <dbReference type="EMBL" id="MBE1509370.1"/>
    </source>
</evidence>
<gene>
    <name evidence="1" type="ORF">H4W29_006617</name>
</gene>
<comment type="caution">
    <text evidence="1">The sequence shown here is derived from an EMBL/GenBank/DDBJ whole genome shotgun (WGS) entry which is preliminary data.</text>
</comment>
<name>A0ABR9J1P3_RHIVS</name>